<evidence type="ECO:0000313" key="4">
    <source>
        <dbReference type="Proteomes" id="UP001596380"/>
    </source>
</evidence>
<dbReference type="InterPro" id="IPR016163">
    <property type="entry name" value="Ald_DH_C"/>
</dbReference>
<evidence type="ECO:0000313" key="3">
    <source>
        <dbReference type="EMBL" id="MFC6881499.1"/>
    </source>
</evidence>
<feature type="domain" description="Aldehyde dehydrogenase" evidence="2">
    <location>
        <begin position="130"/>
        <end position="359"/>
    </location>
</feature>
<comment type="caution">
    <text evidence="3">The sequence shown here is derived from an EMBL/GenBank/DDBJ whole genome shotgun (WGS) entry which is preliminary data.</text>
</comment>
<dbReference type="Gene3D" id="3.40.605.10">
    <property type="entry name" value="Aldehyde Dehydrogenase, Chain A, domain 1"/>
    <property type="match status" value="1"/>
</dbReference>
<proteinExistence type="predicted"/>
<keyword evidence="4" id="KW-1185">Reference proteome</keyword>
<protein>
    <submittedName>
        <fullName evidence="3">Aldehyde dehydrogenase family protein</fullName>
    </submittedName>
</protein>
<gene>
    <name evidence="3" type="ORF">ACFQKB_17175</name>
</gene>
<reference evidence="4" key="1">
    <citation type="journal article" date="2019" name="Int. J. Syst. Evol. Microbiol.">
        <title>The Global Catalogue of Microorganisms (GCM) 10K type strain sequencing project: providing services to taxonomists for standard genome sequencing and annotation.</title>
        <authorList>
            <consortium name="The Broad Institute Genomics Platform"/>
            <consortium name="The Broad Institute Genome Sequencing Center for Infectious Disease"/>
            <person name="Wu L."/>
            <person name="Ma J."/>
        </authorList>
    </citation>
    <scope>NUCLEOTIDE SEQUENCE [LARGE SCALE GENOMIC DNA]</scope>
    <source>
        <strain evidence="4">JCM 3369</strain>
    </source>
</reference>
<accession>A0ABW2CKJ1</accession>
<dbReference type="InterPro" id="IPR016162">
    <property type="entry name" value="Ald_DH_N"/>
</dbReference>
<dbReference type="InterPro" id="IPR016160">
    <property type="entry name" value="Ald_DH_CS_CYS"/>
</dbReference>
<organism evidence="3 4">
    <name type="scientific">Actinomadura yumaensis</name>
    <dbReference type="NCBI Taxonomy" id="111807"/>
    <lineage>
        <taxon>Bacteria</taxon>
        <taxon>Bacillati</taxon>
        <taxon>Actinomycetota</taxon>
        <taxon>Actinomycetes</taxon>
        <taxon>Streptosporangiales</taxon>
        <taxon>Thermomonosporaceae</taxon>
        <taxon>Actinomadura</taxon>
    </lineage>
</organism>
<evidence type="ECO:0000256" key="1">
    <source>
        <dbReference type="ARBA" id="ARBA00023002"/>
    </source>
</evidence>
<dbReference type="Gene3D" id="3.40.309.10">
    <property type="entry name" value="Aldehyde Dehydrogenase, Chain A, domain 2"/>
    <property type="match status" value="1"/>
</dbReference>
<dbReference type="PROSITE" id="PS00070">
    <property type="entry name" value="ALDEHYDE_DEHYDR_CYS"/>
    <property type="match status" value="1"/>
</dbReference>
<dbReference type="Proteomes" id="UP001596380">
    <property type="component" value="Unassembled WGS sequence"/>
</dbReference>
<dbReference type="InterPro" id="IPR050740">
    <property type="entry name" value="Aldehyde_DH_Superfamily"/>
</dbReference>
<keyword evidence="1" id="KW-0560">Oxidoreductase</keyword>
<dbReference type="InterPro" id="IPR016161">
    <property type="entry name" value="Ald_DH/histidinol_DH"/>
</dbReference>
<dbReference type="PANTHER" id="PTHR43353">
    <property type="entry name" value="SUCCINATE-SEMIALDEHYDE DEHYDROGENASE, MITOCHONDRIAL"/>
    <property type="match status" value="1"/>
</dbReference>
<dbReference type="SUPFAM" id="SSF53720">
    <property type="entry name" value="ALDH-like"/>
    <property type="match status" value="1"/>
</dbReference>
<evidence type="ECO:0000259" key="2">
    <source>
        <dbReference type="Pfam" id="PF00171"/>
    </source>
</evidence>
<dbReference type="Pfam" id="PF00171">
    <property type="entry name" value="Aldedh"/>
    <property type="match status" value="1"/>
</dbReference>
<dbReference type="PANTHER" id="PTHR43353:SF5">
    <property type="entry name" value="SUCCINATE-SEMIALDEHYDE DEHYDROGENASE, MITOCHONDRIAL"/>
    <property type="match status" value="1"/>
</dbReference>
<name>A0ABW2CKJ1_9ACTN</name>
<dbReference type="RefSeq" id="WP_378043024.1">
    <property type="nucleotide sequence ID" value="NZ_JBHSXE010000001.1"/>
</dbReference>
<sequence length="381" mass="42102">MAKAMLGARERFLGILSRTADRVAAEDEFNRSVRALAGAAWEVARHRPPRIDHLAVFLPSNNVLYSCVLFGLIPSLYCDSIEMRPSSRVKDASRKVIELLRETCRPWISDRIRLIDLSQRAFTETCSCADAVIFTGQYENGVELMSRLSDKPLFLMFNSGPNPMIIGPQATPETTLRSLLISRLYNSGQDCLCADLVYVHRSILRGVTGQLSEMLRATANSESPPGSLVYADAVKQAEAYINEHSDQVVFGGETDVSRLLVEPTVIVHDSDMELNPPEFFSPVFCIAPYDDVADLEAWANTEWESARGMYAAVFGESQLNGPRLGTAVVLRDQTTFDHEDGNKPFGGYGVSANSVRLGDKRLHGRPLLLSAELAASAREQR</sequence>
<dbReference type="EMBL" id="JBHSXS010000008">
    <property type="protein sequence ID" value="MFC6881499.1"/>
    <property type="molecule type" value="Genomic_DNA"/>
</dbReference>
<dbReference type="InterPro" id="IPR015590">
    <property type="entry name" value="Aldehyde_DH_dom"/>
</dbReference>